<dbReference type="Pfam" id="PF02653">
    <property type="entry name" value="BPD_transp_2"/>
    <property type="match status" value="1"/>
</dbReference>
<keyword evidence="2" id="KW-1003">Cell membrane</keyword>
<gene>
    <name evidence="7" type="ORF">SDC9_211822</name>
</gene>
<name>A0A645JKE0_9ZZZZ</name>
<protein>
    <recommendedName>
        <fullName evidence="8">Ribose import permease protein RbsC</fullName>
    </recommendedName>
</protein>
<feature type="transmembrane region" description="Helical" evidence="6">
    <location>
        <begin position="122"/>
        <end position="140"/>
    </location>
</feature>
<sequence>MLLTVIYFKYTKQGYEISVVGDSQNSARYAGMSVKKIIIRTMFISSAIIGIAGMLHVSGSATSHSLSDGISGDVGWTGIIVAWLAKLNPIGILVGSFLMGVLEKGTSVAESAYKISSATSDILEGVVLFTILIADFFIRYKTILSKRTKNAGGKSE</sequence>
<evidence type="ECO:0000313" key="7">
    <source>
        <dbReference type="EMBL" id="MPN64051.1"/>
    </source>
</evidence>
<organism evidence="7">
    <name type="scientific">bioreactor metagenome</name>
    <dbReference type="NCBI Taxonomy" id="1076179"/>
    <lineage>
        <taxon>unclassified sequences</taxon>
        <taxon>metagenomes</taxon>
        <taxon>ecological metagenomes</taxon>
    </lineage>
</organism>
<feature type="transmembrane region" description="Helical" evidence="6">
    <location>
        <begin position="37"/>
        <end position="56"/>
    </location>
</feature>
<dbReference type="InterPro" id="IPR001851">
    <property type="entry name" value="ABC_transp_permease"/>
</dbReference>
<dbReference type="AlphaFoldDB" id="A0A645JKE0"/>
<evidence type="ECO:0000256" key="2">
    <source>
        <dbReference type="ARBA" id="ARBA00022475"/>
    </source>
</evidence>
<evidence type="ECO:0000256" key="1">
    <source>
        <dbReference type="ARBA" id="ARBA00004651"/>
    </source>
</evidence>
<keyword evidence="5 6" id="KW-0472">Membrane</keyword>
<dbReference type="EMBL" id="VSSQ01144400">
    <property type="protein sequence ID" value="MPN64051.1"/>
    <property type="molecule type" value="Genomic_DNA"/>
</dbReference>
<dbReference type="CDD" id="cd06580">
    <property type="entry name" value="TM_PBP1_transp_TpRbsC_like"/>
    <property type="match status" value="1"/>
</dbReference>
<proteinExistence type="predicted"/>
<dbReference type="PANTHER" id="PTHR47089:SF1">
    <property type="entry name" value="GUANOSINE ABC TRANSPORTER PERMEASE PROTEIN NUPP"/>
    <property type="match status" value="1"/>
</dbReference>
<keyword evidence="3 6" id="KW-0812">Transmembrane</keyword>
<dbReference type="PANTHER" id="PTHR47089">
    <property type="entry name" value="ABC TRANSPORTER, PERMEASE PROTEIN"/>
    <property type="match status" value="1"/>
</dbReference>
<dbReference type="GO" id="GO:0005886">
    <property type="term" value="C:plasma membrane"/>
    <property type="evidence" value="ECO:0007669"/>
    <property type="project" value="UniProtKB-SubCell"/>
</dbReference>
<evidence type="ECO:0008006" key="8">
    <source>
        <dbReference type="Google" id="ProtNLM"/>
    </source>
</evidence>
<keyword evidence="4 6" id="KW-1133">Transmembrane helix</keyword>
<dbReference type="GO" id="GO:0022857">
    <property type="term" value="F:transmembrane transporter activity"/>
    <property type="evidence" value="ECO:0007669"/>
    <property type="project" value="InterPro"/>
</dbReference>
<evidence type="ECO:0000256" key="4">
    <source>
        <dbReference type="ARBA" id="ARBA00022989"/>
    </source>
</evidence>
<reference evidence="7" key="1">
    <citation type="submission" date="2019-08" db="EMBL/GenBank/DDBJ databases">
        <authorList>
            <person name="Kucharzyk K."/>
            <person name="Murdoch R.W."/>
            <person name="Higgins S."/>
            <person name="Loffler F."/>
        </authorList>
    </citation>
    <scope>NUCLEOTIDE SEQUENCE</scope>
</reference>
<accession>A0A645JKE0</accession>
<comment type="subcellular location">
    <subcellularLocation>
        <location evidence="1">Cell membrane</location>
        <topology evidence="1">Multi-pass membrane protein</topology>
    </subcellularLocation>
</comment>
<feature type="transmembrane region" description="Helical" evidence="6">
    <location>
        <begin position="76"/>
        <end position="102"/>
    </location>
</feature>
<comment type="caution">
    <text evidence="7">The sequence shown here is derived from an EMBL/GenBank/DDBJ whole genome shotgun (WGS) entry which is preliminary data.</text>
</comment>
<evidence type="ECO:0000256" key="6">
    <source>
        <dbReference type="SAM" id="Phobius"/>
    </source>
</evidence>
<evidence type="ECO:0000256" key="3">
    <source>
        <dbReference type="ARBA" id="ARBA00022692"/>
    </source>
</evidence>
<evidence type="ECO:0000256" key="5">
    <source>
        <dbReference type="ARBA" id="ARBA00023136"/>
    </source>
</evidence>